<dbReference type="STRING" id="1450535.A0A317XDN1"/>
<comment type="caution">
    <text evidence="1">The sequence shown here is derived from an EMBL/GenBank/DDBJ whole genome shotgun (WGS) entry which is preliminary data.</text>
</comment>
<evidence type="ECO:0000313" key="2">
    <source>
        <dbReference type="Proteomes" id="UP000246702"/>
    </source>
</evidence>
<sequence length="340" mass="38421">MLAVVHRTDKKIATLMARPPRLPHQYCDADPPLDISDEDLFLDSPAINSVLASLDGQGWHREARLMPATVTRMRHFLSILREQVLELSLGSKFASDYGDRLLQTCHLYQGVWNQIPFRFHYDPTCWTSCDVMESLARILIRFDYQFRVLHLQRIRCKENNAAIGDLMDTSLQVLSMIMDLARNYQPYEVQRPFPCIYLSYGIPAAGILVTELYTYARANRPLPASTPRSEVIRLLSVLIEWVRSTEMLPLTTAVEASELTKVISQLLDDTLNHQHGISVEHAAENVAAPVIRDPGDSLPQGFGDGFHLPSETLGVGLAGEEFLSWLNELDLDMVSGERFI</sequence>
<reference evidence="1 2" key="1">
    <citation type="submission" date="2016-12" db="EMBL/GenBank/DDBJ databases">
        <title>The genomes of Aspergillus section Nigri reveals drivers in fungal speciation.</title>
        <authorList>
            <consortium name="DOE Joint Genome Institute"/>
            <person name="Vesth T.C."/>
            <person name="Nybo J."/>
            <person name="Theobald S."/>
            <person name="Brandl J."/>
            <person name="Frisvad J.C."/>
            <person name="Nielsen K.F."/>
            <person name="Lyhne E.K."/>
            <person name="Kogle M.E."/>
            <person name="Kuo A."/>
            <person name="Riley R."/>
            <person name="Clum A."/>
            <person name="Nolan M."/>
            <person name="Lipzen A."/>
            <person name="Salamov A."/>
            <person name="Henrissat B."/>
            <person name="Wiebenga A."/>
            <person name="De Vries R.P."/>
            <person name="Grigoriev I.V."/>
            <person name="Mortensen U.H."/>
            <person name="Andersen M.R."/>
            <person name="Baker S.E."/>
        </authorList>
    </citation>
    <scope>NUCLEOTIDE SEQUENCE [LARGE SCALE GENOMIC DNA]</scope>
    <source>
        <strain evidence="1 2">CBS 115572</strain>
    </source>
</reference>
<name>A0A317XDN1_9EURO</name>
<evidence type="ECO:0008006" key="3">
    <source>
        <dbReference type="Google" id="ProtNLM"/>
    </source>
</evidence>
<accession>A0A317XDN1</accession>
<dbReference type="AlphaFoldDB" id="A0A317XDN1"/>
<organism evidence="1 2">
    <name type="scientific">Aspergillus sclerotioniger CBS 115572</name>
    <dbReference type="NCBI Taxonomy" id="1450535"/>
    <lineage>
        <taxon>Eukaryota</taxon>
        <taxon>Fungi</taxon>
        <taxon>Dikarya</taxon>
        <taxon>Ascomycota</taxon>
        <taxon>Pezizomycotina</taxon>
        <taxon>Eurotiomycetes</taxon>
        <taxon>Eurotiomycetidae</taxon>
        <taxon>Eurotiales</taxon>
        <taxon>Aspergillaceae</taxon>
        <taxon>Aspergillus</taxon>
        <taxon>Aspergillus subgen. Circumdati</taxon>
    </lineage>
</organism>
<dbReference type="GeneID" id="37117592"/>
<dbReference type="EMBL" id="MSFK01000004">
    <property type="protein sequence ID" value="PWY94640.1"/>
    <property type="molecule type" value="Genomic_DNA"/>
</dbReference>
<gene>
    <name evidence="1" type="ORF">BO94DRAFT_582029</name>
</gene>
<dbReference type="OrthoDB" id="4898680at2759"/>
<dbReference type="CDD" id="cd12148">
    <property type="entry name" value="fungal_TF_MHR"/>
    <property type="match status" value="1"/>
</dbReference>
<evidence type="ECO:0000313" key="1">
    <source>
        <dbReference type="EMBL" id="PWY94640.1"/>
    </source>
</evidence>
<proteinExistence type="predicted"/>
<keyword evidence="2" id="KW-1185">Reference proteome</keyword>
<dbReference type="Proteomes" id="UP000246702">
    <property type="component" value="Unassembled WGS sequence"/>
</dbReference>
<protein>
    <recommendedName>
        <fullName evidence="3">Transcription factor domain-containing protein</fullName>
    </recommendedName>
</protein>
<dbReference type="RefSeq" id="XP_025471401.1">
    <property type="nucleotide sequence ID" value="XM_025615449.1"/>
</dbReference>